<protein>
    <submittedName>
        <fullName evidence="3">Prepilin-type N-terminal cleavage/methylation domain-containing protein</fullName>
    </submittedName>
</protein>
<dbReference type="InterPro" id="IPR045584">
    <property type="entry name" value="Pilin-like"/>
</dbReference>
<dbReference type="PROSITE" id="PS00409">
    <property type="entry name" value="PROKAR_NTER_METHYL"/>
    <property type="match status" value="1"/>
</dbReference>
<organism evidence="3 4">
    <name type="scientific">Planococcus glaciei</name>
    <dbReference type="NCBI Taxonomy" id="459472"/>
    <lineage>
        <taxon>Bacteria</taxon>
        <taxon>Bacillati</taxon>
        <taxon>Bacillota</taxon>
        <taxon>Bacilli</taxon>
        <taxon>Bacillales</taxon>
        <taxon>Caryophanaceae</taxon>
        <taxon>Planococcus</taxon>
    </lineage>
</organism>
<dbReference type="GO" id="GO:0009986">
    <property type="term" value="C:cell surface"/>
    <property type="evidence" value="ECO:0007669"/>
    <property type="project" value="UniProtKB-SubCell"/>
</dbReference>
<proteinExistence type="predicted"/>
<evidence type="ECO:0000256" key="2">
    <source>
        <dbReference type="ARBA" id="ARBA00023287"/>
    </source>
</evidence>
<dbReference type="AlphaFoldDB" id="A0A7H8QCL5"/>
<dbReference type="Pfam" id="PF07963">
    <property type="entry name" value="N_methyl"/>
    <property type="match status" value="1"/>
</dbReference>
<sequence>MKLNQKGVTLVELLAALVLVSIVATIAWTALSIGFKHTAAETSKTQLQQDANLIVTKLTNEHRRNDYYYLQMNAGHLEIKTCNDQTSPAIAPCGTFVRLTDANFKYTGTINGIQFASWNAATKIDPKNKHVELVLNVADPVKPTRSVEVKTTLTRILTN</sequence>
<evidence type="ECO:0000313" key="4">
    <source>
        <dbReference type="Proteomes" id="UP000509222"/>
    </source>
</evidence>
<keyword evidence="4" id="KW-1185">Reference proteome</keyword>
<name>A0A7H8QCL5_9BACL</name>
<evidence type="ECO:0000256" key="1">
    <source>
        <dbReference type="ARBA" id="ARBA00004241"/>
    </source>
</evidence>
<dbReference type="InterPro" id="IPR012902">
    <property type="entry name" value="N_methyl_site"/>
</dbReference>
<gene>
    <name evidence="3" type="ORF">HF394_14705</name>
</gene>
<evidence type="ECO:0000313" key="3">
    <source>
        <dbReference type="EMBL" id="QKX51717.1"/>
    </source>
</evidence>
<keyword evidence="2" id="KW-0178">Competence</keyword>
<reference evidence="3 4" key="1">
    <citation type="submission" date="2020-04" db="EMBL/GenBank/DDBJ databases">
        <authorList>
            <person name="Pajer P."/>
            <person name="Broz P."/>
        </authorList>
    </citation>
    <scope>NUCLEOTIDE SEQUENCE [LARGE SCALE GENOMIC DNA]</scope>
    <source>
        <strain evidence="4">NRL-ATB46093</strain>
    </source>
</reference>
<dbReference type="Proteomes" id="UP000509222">
    <property type="component" value="Chromosome"/>
</dbReference>
<dbReference type="GO" id="GO:0030420">
    <property type="term" value="P:establishment of competence for transformation"/>
    <property type="evidence" value="ECO:0007669"/>
    <property type="project" value="UniProtKB-KW"/>
</dbReference>
<dbReference type="EMBL" id="CP051177">
    <property type="protein sequence ID" value="QKX51717.1"/>
    <property type="molecule type" value="Genomic_DNA"/>
</dbReference>
<dbReference type="RefSeq" id="WP_176294815.1">
    <property type="nucleotide sequence ID" value="NZ_CP051177.1"/>
</dbReference>
<dbReference type="SUPFAM" id="SSF54523">
    <property type="entry name" value="Pili subunits"/>
    <property type="match status" value="1"/>
</dbReference>
<accession>A0A7H8QCL5</accession>
<reference evidence="4" key="2">
    <citation type="submission" date="2020-06" db="EMBL/GenBank/DDBJ databases">
        <title>Isolation of Planomicrobium glaciei.</title>
        <authorList>
            <person name="Malisova L."/>
            <person name="Safrankova R."/>
            <person name="Jakubu V."/>
            <person name="Spanelova P."/>
        </authorList>
    </citation>
    <scope>NUCLEOTIDE SEQUENCE [LARGE SCALE GENOMIC DNA]</scope>
    <source>
        <strain evidence="4">NRL-ATB46093</strain>
    </source>
</reference>
<comment type="subcellular location">
    <subcellularLocation>
        <location evidence="1">Cell surface</location>
    </subcellularLocation>
</comment>
<dbReference type="NCBIfam" id="TIGR02532">
    <property type="entry name" value="IV_pilin_GFxxxE"/>
    <property type="match status" value="1"/>
</dbReference>